<protein>
    <submittedName>
        <fullName evidence="2">Uncharacterized protein</fullName>
    </submittedName>
</protein>
<dbReference type="EMBL" id="JAACXV010012402">
    <property type="protein sequence ID" value="KAF7274682.1"/>
    <property type="molecule type" value="Genomic_DNA"/>
</dbReference>
<evidence type="ECO:0000256" key="1">
    <source>
        <dbReference type="SAM" id="MobiDB-lite"/>
    </source>
</evidence>
<reference evidence="2" key="1">
    <citation type="submission" date="2020-08" db="EMBL/GenBank/DDBJ databases">
        <title>Genome sequencing and assembly of the red palm weevil Rhynchophorus ferrugineus.</title>
        <authorList>
            <person name="Dias G.B."/>
            <person name="Bergman C.M."/>
            <person name="Manee M."/>
        </authorList>
    </citation>
    <scope>NUCLEOTIDE SEQUENCE</scope>
    <source>
        <strain evidence="2">AA-2017</strain>
        <tissue evidence="2">Whole larva</tissue>
    </source>
</reference>
<name>A0A834I503_RHYFE</name>
<proteinExistence type="predicted"/>
<evidence type="ECO:0000313" key="3">
    <source>
        <dbReference type="Proteomes" id="UP000625711"/>
    </source>
</evidence>
<gene>
    <name evidence="2" type="ORF">GWI33_012644</name>
</gene>
<feature type="region of interest" description="Disordered" evidence="1">
    <location>
        <begin position="61"/>
        <end position="116"/>
    </location>
</feature>
<dbReference type="AlphaFoldDB" id="A0A834I503"/>
<keyword evidence="3" id="KW-1185">Reference proteome</keyword>
<dbReference type="Proteomes" id="UP000625711">
    <property type="component" value="Unassembled WGS sequence"/>
</dbReference>
<organism evidence="2 3">
    <name type="scientific">Rhynchophorus ferrugineus</name>
    <name type="common">Red palm weevil</name>
    <name type="synonym">Curculio ferrugineus</name>
    <dbReference type="NCBI Taxonomy" id="354439"/>
    <lineage>
        <taxon>Eukaryota</taxon>
        <taxon>Metazoa</taxon>
        <taxon>Ecdysozoa</taxon>
        <taxon>Arthropoda</taxon>
        <taxon>Hexapoda</taxon>
        <taxon>Insecta</taxon>
        <taxon>Pterygota</taxon>
        <taxon>Neoptera</taxon>
        <taxon>Endopterygota</taxon>
        <taxon>Coleoptera</taxon>
        <taxon>Polyphaga</taxon>
        <taxon>Cucujiformia</taxon>
        <taxon>Curculionidae</taxon>
        <taxon>Dryophthorinae</taxon>
        <taxon>Rhynchophorus</taxon>
    </lineage>
</organism>
<sequence length="116" mass="12951">MQIRCGRTDDVGIRFGLIRIRRGKGIKPITMSERPSFGEVVCTSWYNSTNLIEFILSQAPQNSKGNPIARSKPEKIPIDDDASSSWPETRTGRDRLIKNGSGRVGPGHNHFGPRIF</sequence>
<comment type="caution">
    <text evidence="2">The sequence shown here is derived from an EMBL/GenBank/DDBJ whole genome shotgun (WGS) entry which is preliminary data.</text>
</comment>
<accession>A0A834I503</accession>
<evidence type="ECO:0000313" key="2">
    <source>
        <dbReference type="EMBL" id="KAF7274682.1"/>
    </source>
</evidence>